<comment type="function">
    <text evidence="4">Removes the phosphate from trehalose 6-phosphate to produce free trehalose.</text>
</comment>
<sequence length="286" mass="29830">MFDIRQSRISDDPLANLWPDHPAGPSADHLARLIAATPADFALYFDVDGTLIDIAETPEQVTAPADLAGDLAALQRRLGGAVAVVTGRRLAEVEAILAPIRVIGSGMHGLEFLGVAETRHQAASAGAVGPEAWGTLLPRSLVDGVVRLAASIPGLRLEQKGPILTVHYREIPSVGARVEAALAVLLADHGDGYHLKTGRAVVELIPNGTSKGTAIARIMATAPFAGRRPIMIGDDHADEDAFAVARAAGGFGLTVAGEHFNRGDEPFRGAAHVRSWIAGLNAGLAQ</sequence>
<gene>
    <name evidence="5" type="primary">otsB</name>
    <name evidence="5" type="ORF">E8M01_22835</name>
</gene>
<name>A0A4D7B9F7_9HYPH</name>
<dbReference type="PANTHER" id="PTHR43768">
    <property type="entry name" value="TREHALOSE 6-PHOSPHATE PHOSPHATASE"/>
    <property type="match status" value="1"/>
</dbReference>
<evidence type="ECO:0000256" key="1">
    <source>
        <dbReference type="ARBA" id="ARBA00005199"/>
    </source>
</evidence>
<comment type="similarity">
    <text evidence="2 4">Belongs to the trehalose phosphatase family.</text>
</comment>
<dbReference type="OrthoDB" id="9814913at2"/>
<dbReference type="InterPro" id="IPR003337">
    <property type="entry name" value="Trehalose_PPase"/>
</dbReference>
<dbReference type="GO" id="GO:0005992">
    <property type="term" value="P:trehalose biosynthetic process"/>
    <property type="evidence" value="ECO:0007669"/>
    <property type="project" value="UniProtKB-UniPathway"/>
</dbReference>
<comment type="catalytic activity">
    <reaction evidence="4">
        <text>alpha,alpha-trehalose 6-phosphate + H2O = alpha,alpha-trehalose + phosphate</text>
        <dbReference type="Rhea" id="RHEA:23420"/>
        <dbReference type="ChEBI" id="CHEBI:15377"/>
        <dbReference type="ChEBI" id="CHEBI:16551"/>
        <dbReference type="ChEBI" id="CHEBI:43474"/>
        <dbReference type="ChEBI" id="CHEBI:58429"/>
        <dbReference type="EC" id="3.1.3.12"/>
    </reaction>
</comment>
<dbReference type="InterPro" id="IPR036412">
    <property type="entry name" value="HAD-like_sf"/>
</dbReference>
<evidence type="ECO:0000256" key="4">
    <source>
        <dbReference type="RuleBase" id="RU361117"/>
    </source>
</evidence>
<comment type="cofactor">
    <cofactor evidence="4">
        <name>Mg(2+)</name>
        <dbReference type="ChEBI" id="CHEBI:18420"/>
    </cofactor>
</comment>
<keyword evidence="3 4" id="KW-0378">Hydrolase</keyword>
<keyword evidence="4" id="KW-0460">Magnesium</keyword>
<dbReference type="EMBL" id="CP039690">
    <property type="protein sequence ID" value="QCI66828.1"/>
    <property type="molecule type" value="Genomic_DNA"/>
</dbReference>
<dbReference type="Gene3D" id="3.40.50.1000">
    <property type="entry name" value="HAD superfamily/HAD-like"/>
    <property type="match status" value="1"/>
</dbReference>
<dbReference type="AlphaFoldDB" id="A0A4D7B9F7"/>
<comment type="pathway">
    <text evidence="1 4">Glycan biosynthesis; trehalose biosynthesis.</text>
</comment>
<dbReference type="EC" id="3.1.3.12" evidence="4"/>
<dbReference type="Pfam" id="PF02358">
    <property type="entry name" value="Trehalose_PPase"/>
    <property type="match status" value="1"/>
</dbReference>
<keyword evidence="4" id="KW-0479">Metal-binding</keyword>
<keyword evidence="6" id="KW-1185">Reference proteome</keyword>
<reference evidence="5 6" key="1">
    <citation type="submission" date="2019-04" db="EMBL/GenBank/DDBJ databases">
        <title>Phreatobacter aquaticus sp. nov.</title>
        <authorList>
            <person name="Choi A."/>
        </authorList>
    </citation>
    <scope>NUCLEOTIDE SEQUENCE [LARGE SCALE GENOMIC DNA]</scope>
    <source>
        <strain evidence="5 6">KCTC 52518</strain>
    </source>
</reference>
<organism evidence="5 6">
    <name type="scientific">Phreatobacter stygius</name>
    <dbReference type="NCBI Taxonomy" id="1940610"/>
    <lineage>
        <taxon>Bacteria</taxon>
        <taxon>Pseudomonadati</taxon>
        <taxon>Pseudomonadota</taxon>
        <taxon>Alphaproteobacteria</taxon>
        <taxon>Hyphomicrobiales</taxon>
        <taxon>Phreatobacteraceae</taxon>
        <taxon>Phreatobacter</taxon>
    </lineage>
</organism>
<accession>A0A4D7B9F7</accession>
<protein>
    <recommendedName>
        <fullName evidence="4">Trehalose 6-phosphate phosphatase</fullName>
        <ecNumber evidence="4">3.1.3.12</ecNumber>
    </recommendedName>
</protein>
<evidence type="ECO:0000313" key="5">
    <source>
        <dbReference type="EMBL" id="QCI66828.1"/>
    </source>
</evidence>
<evidence type="ECO:0000313" key="6">
    <source>
        <dbReference type="Proteomes" id="UP000298781"/>
    </source>
</evidence>
<evidence type="ECO:0000256" key="3">
    <source>
        <dbReference type="ARBA" id="ARBA00022801"/>
    </source>
</evidence>
<dbReference type="UniPathway" id="UPA00299"/>
<proteinExistence type="inferred from homology"/>
<dbReference type="GO" id="GO:0004805">
    <property type="term" value="F:trehalose-phosphatase activity"/>
    <property type="evidence" value="ECO:0007669"/>
    <property type="project" value="UniProtKB-EC"/>
</dbReference>
<dbReference type="Gene3D" id="3.30.70.1020">
    <property type="entry name" value="Trehalose-6-phosphate phosphatase related protein, domain 2"/>
    <property type="match status" value="1"/>
</dbReference>
<dbReference type="GO" id="GO:0046872">
    <property type="term" value="F:metal ion binding"/>
    <property type="evidence" value="ECO:0007669"/>
    <property type="project" value="UniProtKB-KW"/>
</dbReference>
<dbReference type="InterPro" id="IPR023214">
    <property type="entry name" value="HAD_sf"/>
</dbReference>
<dbReference type="KEGG" id="pstg:E8M01_22835"/>
<dbReference type="Proteomes" id="UP000298781">
    <property type="component" value="Chromosome"/>
</dbReference>
<dbReference type="InterPro" id="IPR006379">
    <property type="entry name" value="HAD-SF_hydro_IIB"/>
</dbReference>
<dbReference type="NCBIfam" id="TIGR00685">
    <property type="entry name" value="T6PP"/>
    <property type="match status" value="1"/>
</dbReference>
<evidence type="ECO:0000256" key="2">
    <source>
        <dbReference type="ARBA" id="ARBA00008770"/>
    </source>
</evidence>
<dbReference type="PANTHER" id="PTHR43768:SF3">
    <property type="entry name" value="TREHALOSE 6-PHOSPHATE PHOSPHATASE"/>
    <property type="match status" value="1"/>
</dbReference>
<dbReference type="NCBIfam" id="TIGR01484">
    <property type="entry name" value="HAD-SF-IIB"/>
    <property type="match status" value="1"/>
</dbReference>
<dbReference type="SUPFAM" id="SSF56784">
    <property type="entry name" value="HAD-like"/>
    <property type="match status" value="1"/>
</dbReference>
<dbReference type="InterPro" id="IPR044651">
    <property type="entry name" value="OTSB-like"/>
</dbReference>